<comment type="caution">
    <text evidence="1">The sequence shown here is derived from an EMBL/GenBank/DDBJ whole genome shotgun (WGS) entry which is preliminary data.</text>
</comment>
<proteinExistence type="predicted"/>
<dbReference type="Proteomes" id="UP000789860">
    <property type="component" value="Unassembled WGS sequence"/>
</dbReference>
<evidence type="ECO:0000313" key="2">
    <source>
        <dbReference type="Proteomes" id="UP000789860"/>
    </source>
</evidence>
<dbReference type="EMBL" id="CAJVPM010000848">
    <property type="protein sequence ID" value="CAG8453192.1"/>
    <property type="molecule type" value="Genomic_DNA"/>
</dbReference>
<accession>A0ACA9K5Y8</accession>
<sequence length="286" mass="28733">MGEVPTVKNMVSSLIVSPTNGQTINENQAFDVKAATNNLITGFFSDPKTQYYTNPQTLGANGQIQGHSHITIQQLNGNTPPDPQLFAFFQGLNNASVNGILAVTVAKGLPAGNYRICTMTSSLSHQPLIMPVAQRGSQDDCIRINVKPNNNGKGANNGNNNNGKGANNANNGNANNGKGANNANNGNANNGKGANGQGANGQGANGKGANGQGANGQGANGKGANGQGANGQGANGKGANTQDAKGTGTNTQGANGKGATNTNNGQGANAQGKAARIKAVKKRALF</sequence>
<protein>
    <submittedName>
        <fullName evidence="1">11203_t:CDS:1</fullName>
    </submittedName>
</protein>
<name>A0ACA9K5Y8_9GLOM</name>
<organism evidence="1 2">
    <name type="scientific">Scutellospora calospora</name>
    <dbReference type="NCBI Taxonomy" id="85575"/>
    <lineage>
        <taxon>Eukaryota</taxon>
        <taxon>Fungi</taxon>
        <taxon>Fungi incertae sedis</taxon>
        <taxon>Mucoromycota</taxon>
        <taxon>Glomeromycotina</taxon>
        <taxon>Glomeromycetes</taxon>
        <taxon>Diversisporales</taxon>
        <taxon>Gigasporaceae</taxon>
        <taxon>Scutellospora</taxon>
    </lineage>
</organism>
<evidence type="ECO:0000313" key="1">
    <source>
        <dbReference type="EMBL" id="CAG8453192.1"/>
    </source>
</evidence>
<reference evidence="1" key="1">
    <citation type="submission" date="2021-06" db="EMBL/GenBank/DDBJ databases">
        <authorList>
            <person name="Kallberg Y."/>
            <person name="Tangrot J."/>
            <person name="Rosling A."/>
        </authorList>
    </citation>
    <scope>NUCLEOTIDE SEQUENCE</scope>
    <source>
        <strain evidence="1">AU212A</strain>
    </source>
</reference>
<keyword evidence="2" id="KW-1185">Reference proteome</keyword>
<gene>
    <name evidence="1" type="ORF">SCALOS_LOCUS1280</name>
</gene>